<protein>
    <submittedName>
        <fullName evidence="3">Protein YceI</fullName>
    </submittedName>
</protein>
<keyword evidence="4" id="KW-1185">Reference proteome</keyword>
<name>A0ABN8F9X0_9BACT</name>
<evidence type="ECO:0000256" key="1">
    <source>
        <dbReference type="SAM" id="SignalP"/>
    </source>
</evidence>
<evidence type="ECO:0000259" key="2">
    <source>
        <dbReference type="SMART" id="SM00867"/>
    </source>
</evidence>
<dbReference type="PROSITE" id="PS51257">
    <property type="entry name" value="PROKAR_LIPOPROTEIN"/>
    <property type="match status" value="1"/>
</dbReference>
<dbReference type="PANTHER" id="PTHR34406">
    <property type="entry name" value="PROTEIN YCEI"/>
    <property type="match status" value="1"/>
</dbReference>
<dbReference type="Gene3D" id="2.40.128.110">
    <property type="entry name" value="Lipid/polyisoprenoid-binding, YceI-like"/>
    <property type="match status" value="1"/>
</dbReference>
<evidence type="ECO:0000313" key="4">
    <source>
        <dbReference type="Proteomes" id="UP000837803"/>
    </source>
</evidence>
<comment type="caution">
    <text evidence="3">The sequence shown here is derived from an EMBL/GenBank/DDBJ whole genome shotgun (WGS) entry which is preliminary data.</text>
</comment>
<sequence length="217" mass="22754">MLRSLSLLAFAAALTACGPSGTEVESTDAQTENTAAQASATYALDPQASTVEWEGTKLIGGGHQGMIPIAQGNLETDGTQLVGGEVTLDITGLNNTDLDEEGKGKLEGHLKSADFFDVAQYPTAKFVITSATPAVDAEDGHNYDITGNLTLKGTSRSITIPATVTMTENRITATTPDFVIDRTEWGMEYGSGGIEGIAQDNIINDEVGLKLNLVAMK</sequence>
<organism evidence="3 4">
    <name type="scientific">Neolewinella maritima</name>
    <dbReference type="NCBI Taxonomy" id="1383882"/>
    <lineage>
        <taxon>Bacteria</taxon>
        <taxon>Pseudomonadati</taxon>
        <taxon>Bacteroidota</taxon>
        <taxon>Saprospiria</taxon>
        <taxon>Saprospirales</taxon>
        <taxon>Lewinellaceae</taxon>
        <taxon>Neolewinella</taxon>
    </lineage>
</organism>
<keyword evidence="1" id="KW-0732">Signal</keyword>
<dbReference type="PANTHER" id="PTHR34406:SF1">
    <property type="entry name" value="PROTEIN YCEI"/>
    <property type="match status" value="1"/>
</dbReference>
<dbReference type="Pfam" id="PF04264">
    <property type="entry name" value="YceI"/>
    <property type="match status" value="1"/>
</dbReference>
<dbReference type="SMART" id="SM00867">
    <property type="entry name" value="YceI"/>
    <property type="match status" value="1"/>
</dbReference>
<dbReference type="InterPro" id="IPR007372">
    <property type="entry name" value="Lipid/polyisoprenoid-bd_YceI"/>
</dbReference>
<proteinExistence type="predicted"/>
<feature type="signal peptide" evidence="1">
    <location>
        <begin position="1"/>
        <end position="22"/>
    </location>
</feature>
<dbReference type="SUPFAM" id="SSF101874">
    <property type="entry name" value="YceI-like"/>
    <property type="match status" value="1"/>
</dbReference>
<dbReference type="EMBL" id="CAKLPZ010000002">
    <property type="protein sequence ID" value="CAH1001424.1"/>
    <property type="molecule type" value="Genomic_DNA"/>
</dbReference>
<accession>A0ABN8F9X0</accession>
<evidence type="ECO:0000313" key="3">
    <source>
        <dbReference type="EMBL" id="CAH1001424.1"/>
    </source>
</evidence>
<dbReference type="RefSeq" id="WP_238751270.1">
    <property type="nucleotide sequence ID" value="NZ_CAKLPZ010000002.1"/>
</dbReference>
<dbReference type="InterPro" id="IPR036761">
    <property type="entry name" value="TTHA0802/YceI-like_sf"/>
</dbReference>
<feature type="domain" description="Lipid/polyisoprenoid-binding YceI-like" evidence="2">
    <location>
        <begin position="41"/>
        <end position="216"/>
    </location>
</feature>
<dbReference type="Proteomes" id="UP000837803">
    <property type="component" value="Unassembled WGS sequence"/>
</dbReference>
<feature type="chain" id="PRO_5046454574" evidence="1">
    <location>
        <begin position="23"/>
        <end position="217"/>
    </location>
</feature>
<reference evidence="3" key="1">
    <citation type="submission" date="2021-12" db="EMBL/GenBank/DDBJ databases">
        <authorList>
            <person name="Rodrigo-Torres L."/>
            <person name="Arahal R. D."/>
            <person name="Lucena T."/>
        </authorList>
    </citation>
    <scope>NUCLEOTIDE SEQUENCE</scope>
    <source>
        <strain evidence="3">CECT 8419</strain>
    </source>
</reference>
<gene>
    <name evidence="3" type="primary">yceI_2</name>
    <name evidence="3" type="ORF">LEM8419_02327</name>
</gene>